<keyword evidence="1" id="KW-0378">Hydrolase</keyword>
<dbReference type="PIRSF" id="PIRSF033091">
    <property type="entry name" value="Pesterase_YhaO"/>
    <property type="match status" value="1"/>
</dbReference>
<protein>
    <submittedName>
        <fullName evidence="3">Metallophosphoesterase</fullName>
    </submittedName>
</protein>
<dbReference type="AlphaFoldDB" id="A0A0R2CP32"/>
<organism evidence="3 4">
    <name type="scientific">Loigolactobacillus rennini DSM 20253</name>
    <dbReference type="NCBI Taxonomy" id="1423796"/>
    <lineage>
        <taxon>Bacteria</taxon>
        <taxon>Bacillati</taxon>
        <taxon>Bacillota</taxon>
        <taxon>Bacilli</taxon>
        <taxon>Lactobacillales</taxon>
        <taxon>Lactobacillaceae</taxon>
        <taxon>Loigolactobacillus</taxon>
    </lineage>
</organism>
<proteinExistence type="predicted"/>
<dbReference type="RefSeq" id="WP_057874821.1">
    <property type="nucleotide sequence ID" value="NZ_AYYI01000103.1"/>
</dbReference>
<dbReference type="Gene3D" id="3.60.21.10">
    <property type="match status" value="1"/>
</dbReference>
<evidence type="ECO:0000256" key="1">
    <source>
        <dbReference type="ARBA" id="ARBA00022801"/>
    </source>
</evidence>
<gene>
    <name evidence="3" type="ORF">FC24_GL000705</name>
</gene>
<evidence type="ECO:0000313" key="4">
    <source>
        <dbReference type="Proteomes" id="UP000051638"/>
    </source>
</evidence>
<dbReference type="GO" id="GO:0016787">
    <property type="term" value="F:hydrolase activity"/>
    <property type="evidence" value="ECO:0007669"/>
    <property type="project" value="UniProtKB-KW"/>
</dbReference>
<evidence type="ECO:0000259" key="2">
    <source>
        <dbReference type="Pfam" id="PF00149"/>
    </source>
</evidence>
<dbReference type="PANTHER" id="PTHR30337">
    <property type="entry name" value="COMPONENT OF ATP-DEPENDENT DSDNA EXONUCLEASE"/>
    <property type="match status" value="1"/>
</dbReference>
<dbReference type="PATRIC" id="fig|1423796.3.peg.723"/>
<feature type="domain" description="Calcineurin-like phosphoesterase" evidence="2">
    <location>
        <begin position="1"/>
        <end position="199"/>
    </location>
</feature>
<comment type="caution">
    <text evidence="3">The sequence shown here is derived from an EMBL/GenBank/DDBJ whole genome shotgun (WGS) entry which is preliminary data.</text>
</comment>
<dbReference type="SUPFAM" id="SSF56300">
    <property type="entry name" value="Metallo-dependent phosphatases"/>
    <property type="match status" value="1"/>
</dbReference>
<dbReference type="InterPro" id="IPR014576">
    <property type="entry name" value="Pesterase_YhaO"/>
</dbReference>
<dbReference type="STRING" id="1423796.FC24_GL000705"/>
<evidence type="ECO:0000313" key="3">
    <source>
        <dbReference type="EMBL" id="KRM93013.1"/>
    </source>
</evidence>
<dbReference type="EMBL" id="AYYI01000103">
    <property type="protein sequence ID" value="KRM93013.1"/>
    <property type="molecule type" value="Genomic_DNA"/>
</dbReference>
<dbReference type="OrthoDB" id="9773856at2"/>
<sequence length="405" mass="45312">MKFIHAADLHLDTPFLGLKTAPADLWEQIYQSTFTAFAKIIDAALQEKVDFVCLVGDLYDRAERSIQAQLFLQKQLQRLADANIPVYLSYGNHDYVQDTTAELPLPTNVHVFPSAGATFTLITHDQQKVALSGFSYAQRWVEKDMTPIYPVKAAADFHIGLLHGSQSGVNSPHAVYAPFSLTELNQKHYDYWALGHIHQHQLLQKQPPIVYAGNPQGRNPNEAGERGYYLVRQNGHQLQPEFRSVAPLQWQTCFVSVAGASRLTTIINAITKALAAFKQPQSLLLKVVLTHSQQLSPALVQRIENGELLDYFQKQPQHQPFRWLYALALAHDDGVAFSQLDQAYWQKSAVEVFNAKNVQTAAQPLAQANFLAEALKQESLPADLQAQAINLLRENKAITGDEHAD</sequence>
<keyword evidence="4" id="KW-1185">Reference proteome</keyword>
<name>A0A0R2CP32_9LACO</name>
<dbReference type="Proteomes" id="UP000051638">
    <property type="component" value="Unassembled WGS sequence"/>
</dbReference>
<dbReference type="InterPro" id="IPR004843">
    <property type="entry name" value="Calcineurin-like_PHP"/>
</dbReference>
<dbReference type="InterPro" id="IPR041796">
    <property type="entry name" value="Mre11_N"/>
</dbReference>
<accession>A0A0R2CP32</accession>
<dbReference type="Pfam" id="PF00149">
    <property type="entry name" value="Metallophos"/>
    <property type="match status" value="1"/>
</dbReference>
<dbReference type="InterPro" id="IPR050535">
    <property type="entry name" value="DNA_Repair-Maintenance_Comp"/>
</dbReference>
<reference evidence="3 4" key="1">
    <citation type="journal article" date="2015" name="Genome Announc.">
        <title>Expanding the biotechnology potential of lactobacilli through comparative genomics of 213 strains and associated genera.</title>
        <authorList>
            <person name="Sun Z."/>
            <person name="Harris H.M."/>
            <person name="McCann A."/>
            <person name="Guo C."/>
            <person name="Argimon S."/>
            <person name="Zhang W."/>
            <person name="Yang X."/>
            <person name="Jeffery I.B."/>
            <person name="Cooney J.C."/>
            <person name="Kagawa T.F."/>
            <person name="Liu W."/>
            <person name="Song Y."/>
            <person name="Salvetti E."/>
            <person name="Wrobel A."/>
            <person name="Rasinkangas P."/>
            <person name="Parkhill J."/>
            <person name="Rea M.C."/>
            <person name="O'Sullivan O."/>
            <person name="Ritari J."/>
            <person name="Douillard F.P."/>
            <person name="Paul Ross R."/>
            <person name="Yang R."/>
            <person name="Briner A.E."/>
            <person name="Felis G.E."/>
            <person name="de Vos W.M."/>
            <person name="Barrangou R."/>
            <person name="Klaenhammer T.R."/>
            <person name="Caufield P.W."/>
            <person name="Cui Y."/>
            <person name="Zhang H."/>
            <person name="O'Toole P.W."/>
        </authorList>
    </citation>
    <scope>NUCLEOTIDE SEQUENCE [LARGE SCALE GENOMIC DNA]</scope>
    <source>
        <strain evidence="3 4">DSM 20253</strain>
    </source>
</reference>
<dbReference type="CDD" id="cd00840">
    <property type="entry name" value="MPP_Mre11_N"/>
    <property type="match status" value="1"/>
</dbReference>
<dbReference type="InterPro" id="IPR029052">
    <property type="entry name" value="Metallo-depent_PP-like"/>
</dbReference>
<dbReference type="PANTHER" id="PTHR30337:SF7">
    <property type="entry name" value="PHOSPHOESTERASE"/>
    <property type="match status" value="1"/>
</dbReference>